<dbReference type="GO" id="GO:0003824">
    <property type="term" value="F:catalytic activity"/>
    <property type="evidence" value="ECO:0007669"/>
    <property type="project" value="InterPro"/>
</dbReference>
<evidence type="ECO:0000313" key="3">
    <source>
        <dbReference type="Proteomes" id="UP000639403"/>
    </source>
</evidence>
<dbReference type="Gene3D" id="3.40.50.10540">
    <property type="entry name" value="Crotonobetainyl-coa:carnitine coa-transferase, domain 1"/>
    <property type="match status" value="1"/>
</dbReference>
<dbReference type="Proteomes" id="UP000639403">
    <property type="component" value="Unassembled WGS sequence"/>
</dbReference>
<reference evidence="2" key="2">
    <citation type="journal article" name="Front. Microbiol.">
        <title>Degradative Capacity of Two Strains of Rhodonia placenta: From Phenotype to Genotype.</title>
        <authorList>
            <person name="Kolle M."/>
            <person name="Horta M.A.C."/>
            <person name="Nowrousian M."/>
            <person name="Ohm R.A."/>
            <person name="Benz J.P."/>
            <person name="Pilgard A."/>
        </authorList>
    </citation>
    <scope>NUCLEOTIDE SEQUENCE</scope>
    <source>
        <strain evidence="2">FPRL280</strain>
    </source>
</reference>
<protein>
    <recommendedName>
        <fullName evidence="4">CoA-transferase family III</fullName>
    </recommendedName>
</protein>
<accession>A0A8H7P1G3</accession>
<proteinExistence type="inferred from homology"/>
<dbReference type="PANTHER" id="PTHR48228">
    <property type="entry name" value="SUCCINYL-COA--D-CITRAMALATE COA-TRANSFERASE"/>
    <property type="match status" value="1"/>
</dbReference>
<name>A0A8H7P1G3_9APHY</name>
<evidence type="ECO:0000256" key="1">
    <source>
        <dbReference type="ARBA" id="ARBA00008383"/>
    </source>
</evidence>
<dbReference type="InterPro" id="IPR023606">
    <property type="entry name" value="CoA-Trfase_III_dom_1_sf"/>
</dbReference>
<dbReference type="AlphaFoldDB" id="A0A8H7P1G3"/>
<dbReference type="InterPro" id="IPR003673">
    <property type="entry name" value="CoA-Trfase_fam_III"/>
</dbReference>
<evidence type="ECO:0000313" key="2">
    <source>
        <dbReference type="EMBL" id="KAF9813250.1"/>
    </source>
</evidence>
<dbReference type="EMBL" id="JADOXO010000109">
    <property type="protein sequence ID" value="KAF9813250.1"/>
    <property type="molecule type" value="Genomic_DNA"/>
</dbReference>
<organism evidence="2 3">
    <name type="scientific">Rhodonia placenta</name>
    <dbReference type="NCBI Taxonomy" id="104341"/>
    <lineage>
        <taxon>Eukaryota</taxon>
        <taxon>Fungi</taxon>
        <taxon>Dikarya</taxon>
        <taxon>Basidiomycota</taxon>
        <taxon>Agaricomycotina</taxon>
        <taxon>Agaricomycetes</taxon>
        <taxon>Polyporales</taxon>
        <taxon>Adustoporiaceae</taxon>
        <taxon>Rhodonia</taxon>
    </lineage>
</organism>
<gene>
    <name evidence="2" type="ORF">IEO21_05685</name>
</gene>
<comment type="caution">
    <text evidence="2">The sequence shown here is derived from an EMBL/GenBank/DDBJ whole genome shotgun (WGS) entry which is preliminary data.</text>
</comment>
<sequence>MVESPDAPASELWKALDLPTEVLSHLHLSPVPDPAVNSSFKLGTAAQTSIGLSGLSAAHFHQLRTGLKQDVSVDARHAILSFKSEVYYTIDGELPANTLLNNLFGLYKTKDNSYVRLHTNFPHHHQGILDILQCAPTKEAVAAALLQGNAIEFETTAAARKMVATALRSFDEWYTQPQGAALENTPPVQLLKIADAPRRELRGNPSRPLDGIRVLDLTRVLAGPVCGRTLAAHGADVLLITSPNLPALPFLDADTSRGKRTTQLDLTTVAGRDALAGLAKDADVFLQGYRPGGLAVKGFGPADVAAARPGVVYASLTAYGWEGPWAERRGFDSLVQTASGFNVAEGEAHAAFNGSPFAPRPLPMQALDHAAGYLLAFGINAALCRTITEGGSWEVRVSLAAVGRWIRSLGQLQPAVAFGEGAPLPPRTIPQDLEIFKASASLAQKTGDKNLPERVKAISAIRHAAVLSETPVREEGSPLSLDADLAKWLPQE</sequence>
<dbReference type="PANTHER" id="PTHR48228:SF4">
    <property type="entry name" value="BLR3030 PROTEIN"/>
    <property type="match status" value="1"/>
</dbReference>
<evidence type="ECO:0008006" key="4">
    <source>
        <dbReference type="Google" id="ProtNLM"/>
    </source>
</evidence>
<dbReference type="InterPro" id="IPR050509">
    <property type="entry name" value="CoA-transferase_III"/>
</dbReference>
<dbReference type="SUPFAM" id="SSF89796">
    <property type="entry name" value="CoA-transferase family III (CaiB/BaiF)"/>
    <property type="match status" value="2"/>
</dbReference>
<reference evidence="2" key="1">
    <citation type="submission" date="2020-11" db="EMBL/GenBank/DDBJ databases">
        <authorList>
            <person name="Koelle M."/>
            <person name="Horta M.A.C."/>
            <person name="Nowrousian M."/>
            <person name="Ohm R.A."/>
            <person name="Benz P."/>
            <person name="Pilgard A."/>
        </authorList>
    </citation>
    <scope>NUCLEOTIDE SEQUENCE</scope>
    <source>
        <strain evidence="2">FPRL280</strain>
    </source>
</reference>
<dbReference type="Pfam" id="PF02515">
    <property type="entry name" value="CoA_transf_3"/>
    <property type="match status" value="1"/>
</dbReference>
<comment type="similarity">
    <text evidence="1">Belongs to the CoA-transferase III family.</text>
</comment>